<evidence type="ECO:0000256" key="1">
    <source>
        <dbReference type="ARBA" id="ARBA00022741"/>
    </source>
</evidence>
<dbReference type="GO" id="GO:0005829">
    <property type="term" value="C:cytosol"/>
    <property type="evidence" value="ECO:0007669"/>
    <property type="project" value="TreeGrafter"/>
</dbReference>
<feature type="domain" description="Asparagine synthetase" evidence="4">
    <location>
        <begin position="120"/>
        <end position="256"/>
    </location>
</feature>
<dbReference type="RefSeq" id="WP_049990514.1">
    <property type="nucleotide sequence ID" value="NZ_FOIS01000002.1"/>
</dbReference>
<organism evidence="5 6">
    <name type="scientific">Natrinema salifodinae</name>
    <dbReference type="NCBI Taxonomy" id="1202768"/>
    <lineage>
        <taxon>Archaea</taxon>
        <taxon>Methanobacteriati</taxon>
        <taxon>Methanobacteriota</taxon>
        <taxon>Stenosarchaea group</taxon>
        <taxon>Halobacteria</taxon>
        <taxon>Halobacteriales</taxon>
        <taxon>Natrialbaceae</taxon>
        <taxon>Natrinema</taxon>
    </lineage>
</organism>
<protein>
    <submittedName>
        <fullName evidence="5">Asparagine synthase (Glutamine-hydrolysing)</fullName>
    </submittedName>
</protein>
<keyword evidence="1" id="KW-0547">Nucleotide-binding</keyword>
<dbReference type="GO" id="GO:0006529">
    <property type="term" value="P:asparagine biosynthetic process"/>
    <property type="evidence" value="ECO:0007669"/>
    <property type="project" value="InterPro"/>
</dbReference>
<feature type="region of interest" description="Disordered" evidence="3">
    <location>
        <begin position="1"/>
        <end position="35"/>
    </location>
</feature>
<dbReference type="Proteomes" id="UP000183275">
    <property type="component" value="Unassembled WGS sequence"/>
</dbReference>
<dbReference type="PANTHER" id="PTHR11772:SF2">
    <property type="entry name" value="ASPARAGINE SYNTHETASE [GLUTAMINE-HYDROLYZING]"/>
    <property type="match status" value="1"/>
</dbReference>
<dbReference type="GO" id="GO:0004066">
    <property type="term" value="F:asparagine synthase (glutamine-hydrolyzing) activity"/>
    <property type="evidence" value="ECO:0007669"/>
    <property type="project" value="InterPro"/>
</dbReference>
<dbReference type="InterPro" id="IPR001962">
    <property type="entry name" value="Asn_synthase"/>
</dbReference>
<gene>
    <name evidence="5" type="ORF">SAMN05216285_1155</name>
</gene>
<evidence type="ECO:0000256" key="2">
    <source>
        <dbReference type="ARBA" id="ARBA00022840"/>
    </source>
</evidence>
<dbReference type="Gene3D" id="3.40.50.620">
    <property type="entry name" value="HUPs"/>
    <property type="match status" value="1"/>
</dbReference>
<dbReference type="EMBL" id="FOIS01000002">
    <property type="protein sequence ID" value="SEV93915.1"/>
    <property type="molecule type" value="Genomic_DNA"/>
</dbReference>
<name>A0A1I0MZX6_9EURY</name>
<dbReference type="AlphaFoldDB" id="A0A1I0MZX6"/>
<dbReference type="SUPFAM" id="SSF52402">
    <property type="entry name" value="Adenine nucleotide alpha hydrolases-like"/>
    <property type="match status" value="1"/>
</dbReference>
<evidence type="ECO:0000313" key="5">
    <source>
        <dbReference type="EMBL" id="SEV93915.1"/>
    </source>
</evidence>
<dbReference type="GO" id="GO:0005524">
    <property type="term" value="F:ATP binding"/>
    <property type="evidence" value="ECO:0007669"/>
    <property type="project" value="UniProtKB-KW"/>
</dbReference>
<dbReference type="Pfam" id="PF00733">
    <property type="entry name" value="Asn_synthase"/>
    <property type="match status" value="2"/>
</dbReference>
<sequence>MTDTDTDADAALRGAEPTTVRDALDTGEPLPGTTGFAGAVDGRLVRDVLGRVPLFVESGAETDSDPDEPTWSFEPTALEEPTLFPAGTVAPVDDPVAGQASRWTLPDPDPADRDAALEALDDAIRTATEAAQRDDREIAVAFSGGVDSALVAELLDAPLYVVGFPDSHDVEAARTAADAMGRDLTVIELEPVDLERAVPEVARATGRTNAMDVQIALPLSLVGERVAADGFDALAVGQGADELFGGYEKVVRLDHRVDAETVRGAVREQIRSLPDQLPRDVLTIEATGLAPVAPFLHDAVVEAALRLPDELLADEERRKRGFRQVAAWYLPDEVAHRDKKAVQYGSLVARELDRLARQAGYKRRMDDHVGKYVASLLADGDAPEPVGADADGE</sequence>
<dbReference type="STRING" id="1202768.SAMN05216285_1155"/>
<evidence type="ECO:0000313" key="6">
    <source>
        <dbReference type="Proteomes" id="UP000183275"/>
    </source>
</evidence>
<evidence type="ECO:0000259" key="4">
    <source>
        <dbReference type="Pfam" id="PF00733"/>
    </source>
</evidence>
<evidence type="ECO:0000256" key="3">
    <source>
        <dbReference type="SAM" id="MobiDB-lite"/>
    </source>
</evidence>
<dbReference type="CDD" id="cd01991">
    <property type="entry name" value="Asn_synthase_B_C"/>
    <property type="match status" value="1"/>
</dbReference>
<reference evidence="6" key="1">
    <citation type="submission" date="2016-10" db="EMBL/GenBank/DDBJ databases">
        <authorList>
            <person name="Varghese N."/>
        </authorList>
    </citation>
    <scope>NUCLEOTIDE SEQUENCE [LARGE SCALE GENOMIC DNA]</scope>
    <source>
        <strain evidence="6">CGMCC 1.12284</strain>
    </source>
</reference>
<dbReference type="InterPro" id="IPR014729">
    <property type="entry name" value="Rossmann-like_a/b/a_fold"/>
</dbReference>
<proteinExistence type="predicted"/>
<dbReference type="PANTHER" id="PTHR11772">
    <property type="entry name" value="ASPARAGINE SYNTHETASE"/>
    <property type="match status" value="1"/>
</dbReference>
<feature type="domain" description="Asparagine synthetase" evidence="4">
    <location>
        <begin position="273"/>
        <end position="359"/>
    </location>
</feature>
<dbReference type="OrthoDB" id="8692at2157"/>
<keyword evidence="2" id="KW-0067">ATP-binding</keyword>
<dbReference type="eggNOG" id="arCOG00071">
    <property type="taxonomic scope" value="Archaea"/>
</dbReference>
<keyword evidence="6" id="KW-1185">Reference proteome</keyword>
<dbReference type="InterPro" id="IPR050795">
    <property type="entry name" value="Asn_Synthetase"/>
</dbReference>
<accession>A0A1I0MZX6</accession>